<sequence length="211" mass="22979">MLRERNVYSLEATFDSGLSSSSRVRLTNRIYVQTVTAMLVLAVVFAFPQPNSDDSAVVVSPEASAPSGEGESVDTRYRPVHRPYGYGGQQYGSNYYSNQQYQSHYSSQQYGHSYGHQNYGYGHQPYYGHDYYDRPNGYGYNGYPGYYYGRPQGLLGTVGNVLDGLLGLREGEKKQPTDGVVAPADAQPPAAAVDSAPAPEIASGGDGVVFQ</sequence>
<evidence type="ECO:0000313" key="2">
    <source>
        <dbReference type="EMBL" id="KAK4004432.1"/>
    </source>
</evidence>
<accession>A0ABQ9YUU6</accession>
<evidence type="ECO:0000256" key="1">
    <source>
        <dbReference type="SAM" id="MobiDB-lite"/>
    </source>
</evidence>
<proteinExistence type="predicted"/>
<feature type="region of interest" description="Disordered" evidence="1">
    <location>
        <begin position="56"/>
        <end position="79"/>
    </location>
</feature>
<protein>
    <submittedName>
        <fullName evidence="2">Uncharacterized protein</fullName>
    </submittedName>
</protein>
<dbReference type="Proteomes" id="UP001234178">
    <property type="component" value="Unassembled WGS sequence"/>
</dbReference>
<feature type="region of interest" description="Disordered" evidence="1">
    <location>
        <begin position="173"/>
        <end position="211"/>
    </location>
</feature>
<keyword evidence="3" id="KW-1185">Reference proteome</keyword>
<reference evidence="2 3" key="1">
    <citation type="journal article" date="2023" name="Nucleic Acids Res.">
        <title>The hologenome of Daphnia magna reveals possible DNA methylation and microbiome-mediated evolution of the host genome.</title>
        <authorList>
            <person name="Chaturvedi A."/>
            <person name="Li X."/>
            <person name="Dhandapani V."/>
            <person name="Marshall H."/>
            <person name="Kissane S."/>
            <person name="Cuenca-Cambronero M."/>
            <person name="Asole G."/>
            <person name="Calvet F."/>
            <person name="Ruiz-Romero M."/>
            <person name="Marangio P."/>
            <person name="Guigo R."/>
            <person name="Rago D."/>
            <person name="Mirbahai L."/>
            <person name="Eastwood N."/>
            <person name="Colbourne J.K."/>
            <person name="Zhou J."/>
            <person name="Mallon E."/>
            <person name="Orsini L."/>
        </authorList>
    </citation>
    <scope>NUCLEOTIDE SEQUENCE [LARGE SCALE GENOMIC DNA]</scope>
    <source>
        <strain evidence="2">LRV0_1</strain>
    </source>
</reference>
<comment type="caution">
    <text evidence="2">The sequence shown here is derived from an EMBL/GenBank/DDBJ whole genome shotgun (WGS) entry which is preliminary data.</text>
</comment>
<gene>
    <name evidence="2" type="ORF">OUZ56_006165</name>
</gene>
<evidence type="ECO:0000313" key="3">
    <source>
        <dbReference type="Proteomes" id="UP001234178"/>
    </source>
</evidence>
<name>A0ABQ9YUU6_9CRUS</name>
<feature type="compositionally biased region" description="Low complexity" evidence="1">
    <location>
        <begin position="178"/>
        <end position="199"/>
    </location>
</feature>
<organism evidence="2 3">
    <name type="scientific">Daphnia magna</name>
    <dbReference type="NCBI Taxonomy" id="35525"/>
    <lineage>
        <taxon>Eukaryota</taxon>
        <taxon>Metazoa</taxon>
        <taxon>Ecdysozoa</taxon>
        <taxon>Arthropoda</taxon>
        <taxon>Crustacea</taxon>
        <taxon>Branchiopoda</taxon>
        <taxon>Diplostraca</taxon>
        <taxon>Cladocera</taxon>
        <taxon>Anomopoda</taxon>
        <taxon>Daphniidae</taxon>
        <taxon>Daphnia</taxon>
    </lineage>
</organism>
<dbReference type="EMBL" id="JAOYFB010000001">
    <property type="protein sequence ID" value="KAK4004432.1"/>
    <property type="molecule type" value="Genomic_DNA"/>
</dbReference>